<dbReference type="Proteomes" id="UP000183471">
    <property type="component" value="Unassembled WGS sequence"/>
</dbReference>
<feature type="chain" id="PRO_5046327972" description="Copper chaperone PCu(A)C" evidence="2">
    <location>
        <begin position="23"/>
        <end position="166"/>
    </location>
</feature>
<comment type="caution">
    <text evidence="3">The sequence shown here is derived from an EMBL/GenBank/DDBJ whole genome shotgun (WGS) entry which is preliminary data.</text>
</comment>
<accession>A0ABY0T6U5</accession>
<dbReference type="RefSeq" id="WP_074630679.1">
    <property type="nucleotide sequence ID" value="NZ_FNKY01000001.1"/>
</dbReference>
<feature type="compositionally biased region" description="Basic and acidic residues" evidence="1">
    <location>
        <begin position="143"/>
        <end position="159"/>
    </location>
</feature>
<organism evidence="3 4">
    <name type="scientific">Nitrosospira multiformis</name>
    <dbReference type="NCBI Taxonomy" id="1231"/>
    <lineage>
        <taxon>Bacteria</taxon>
        <taxon>Pseudomonadati</taxon>
        <taxon>Pseudomonadota</taxon>
        <taxon>Betaproteobacteria</taxon>
        <taxon>Nitrosomonadales</taxon>
        <taxon>Nitrosomonadaceae</taxon>
        <taxon>Nitrosospira</taxon>
    </lineage>
</organism>
<evidence type="ECO:0000256" key="2">
    <source>
        <dbReference type="SAM" id="SignalP"/>
    </source>
</evidence>
<feature type="signal peptide" evidence="2">
    <location>
        <begin position="1"/>
        <end position="22"/>
    </location>
</feature>
<proteinExistence type="predicted"/>
<keyword evidence="4" id="KW-1185">Reference proteome</keyword>
<feature type="region of interest" description="Disordered" evidence="1">
    <location>
        <begin position="128"/>
        <end position="166"/>
    </location>
</feature>
<evidence type="ECO:0008006" key="5">
    <source>
        <dbReference type="Google" id="ProtNLM"/>
    </source>
</evidence>
<keyword evidence="2" id="KW-0732">Signal</keyword>
<evidence type="ECO:0000313" key="4">
    <source>
        <dbReference type="Proteomes" id="UP000183471"/>
    </source>
</evidence>
<name>A0ABY0T6U5_9PROT</name>
<evidence type="ECO:0000256" key="1">
    <source>
        <dbReference type="SAM" id="MobiDB-lite"/>
    </source>
</evidence>
<gene>
    <name evidence="3" type="ORF">SAMN05216402_0543</name>
</gene>
<evidence type="ECO:0000313" key="3">
    <source>
        <dbReference type="EMBL" id="SDQ35877.1"/>
    </source>
</evidence>
<sequence length="166" mass="17467">MNKSMAAVLISATLAVSSPAGAHTEAYFDSIAAPHGGQMRMAGPYHLELVTKENEIVLYVMDHADNKISAEGGIGKAAFQVGKAKPKTSIKLESGGDNTLKGAGDFSITPETVVIVFVKLPDQEAQSARFTPLKPKSKTTAKKPAEKTGTGKESAGEHGGHHHHDH</sequence>
<protein>
    <recommendedName>
        <fullName evidence="5">Copper chaperone PCu(A)C</fullName>
    </recommendedName>
</protein>
<dbReference type="EMBL" id="FNKY01000001">
    <property type="protein sequence ID" value="SDQ35877.1"/>
    <property type="molecule type" value="Genomic_DNA"/>
</dbReference>
<reference evidence="3 4" key="1">
    <citation type="submission" date="2016-10" db="EMBL/GenBank/DDBJ databases">
        <authorList>
            <person name="Varghese N."/>
            <person name="Submissions S."/>
        </authorList>
    </citation>
    <scope>NUCLEOTIDE SEQUENCE [LARGE SCALE GENOMIC DNA]</scope>
    <source>
        <strain evidence="3 4">Nl1</strain>
    </source>
</reference>